<accession>A0AAD1YMH1</accession>
<organism evidence="11 12">
    <name type="scientific">Fraxinus pennsylvanica</name>
    <dbReference type="NCBI Taxonomy" id="56036"/>
    <lineage>
        <taxon>Eukaryota</taxon>
        <taxon>Viridiplantae</taxon>
        <taxon>Streptophyta</taxon>
        <taxon>Embryophyta</taxon>
        <taxon>Tracheophyta</taxon>
        <taxon>Spermatophyta</taxon>
        <taxon>Magnoliopsida</taxon>
        <taxon>eudicotyledons</taxon>
        <taxon>Gunneridae</taxon>
        <taxon>Pentapetalae</taxon>
        <taxon>asterids</taxon>
        <taxon>lamiids</taxon>
        <taxon>Lamiales</taxon>
        <taxon>Oleaceae</taxon>
        <taxon>Oleeae</taxon>
        <taxon>Fraxinus</taxon>
    </lineage>
</organism>
<comment type="subcellular location">
    <subcellularLocation>
        <location evidence="1">Cell membrane</location>
        <topology evidence="1">Lipid-anchor</topology>
        <topology evidence="1">GPI-anchor</topology>
    </subcellularLocation>
</comment>
<evidence type="ECO:0000256" key="8">
    <source>
        <dbReference type="ARBA" id="ARBA00023288"/>
    </source>
</evidence>
<dbReference type="GO" id="GO:0005886">
    <property type="term" value="C:plasma membrane"/>
    <property type="evidence" value="ECO:0007669"/>
    <property type="project" value="UniProtKB-SubCell"/>
</dbReference>
<evidence type="ECO:0000256" key="2">
    <source>
        <dbReference type="ARBA" id="ARBA00009748"/>
    </source>
</evidence>
<keyword evidence="12" id="KW-1185">Reference proteome</keyword>
<evidence type="ECO:0000256" key="7">
    <source>
        <dbReference type="ARBA" id="ARBA00023180"/>
    </source>
</evidence>
<keyword evidence="5 9" id="KW-0732">Signal</keyword>
<evidence type="ECO:0000313" key="11">
    <source>
        <dbReference type="EMBL" id="CAI9754126.1"/>
    </source>
</evidence>
<dbReference type="InterPro" id="IPR016140">
    <property type="entry name" value="Bifunc_inhib/LTP/seed_store"/>
</dbReference>
<evidence type="ECO:0000256" key="6">
    <source>
        <dbReference type="ARBA" id="ARBA00023157"/>
    </source>
</evidence>
<keyword evidence="4" id="KW-0472">Membrane</keyword>
<keyword evidence="7" id="KW-0325">Glycoprotein</keyword>
<evidence type="ECO:0000259" key="10">
    <source>
        <dbReference type="Pfam" id="PF14368"/>
    </source>
</evidence>
<dbReference type="GO" id="GO:0098552">
    <property type="term" value="C:side of membrane"/>
    <property type="evidence" value="ECO:0007669"/>
    <property type="project" value="UniProtKB-KW"/>
</dbReference>
<dbReference type="Gene3D" id="1.10.110.10">
    <property type="entry name" value="Plant lipid-transfer and hydrophobic proteins"/>
    <property type="match status" value="1"/>
</dbReference>
<gene>
    <name evidence="11" type="ORF">FPE_LOCUS1557</name>
</gene>
<dbReference type="AlphaFoldDB" id="A0AAD1YMH1"/>
<protein>
    <recommendedName>
        <fullName evidence="10">Bifunctional inhibitor/plant lipid transfer protein/seed storage helical domain-containing protein</fullName>
    </recommendedName>
</protein>
<dbReference type="PANTHER" id="PTHR33044">
    <property type="entry name" value="BIFUNCTIONAL INHIBITOR/LIPID-TRANSFER PROTEIN/SEED STORAGE 2S ALBUMIN SUPERFAMILY PROTEIN-RELATED"/>
    <property type="match status" value="1"/>
</dbReference>
<dbReference type="CDD" id="cd00010">
    <property type="entry name" value="AAI_LTSS"/>
    <property type="match status" value="1"/>
</dbReference>
<evidence type="ECO:0000256" key="5">
    <source>
        <dbReference type="ARBA" id="ARBA00022729"/>
    </source>
</evidence>
<dbReference type="InterPro" id="IPR043325">
    <property type="entry name" value="LTSS"/>
</dbReference>
<proteinExistence type="inferred from homology"/>
<keyword evidence="8" id="KW-0449">Lipoprotein</keyword>
<keyword evidence="3" id="KW-1003">Cell membrane</keyword>
<keyword evidence="4" id="KW-0336">GPI-anchor</keyword>
<evidence type="ECO:0000256" key="9">
    <source>
        <dbReference type="SAM" id="SignalP"/>
    </source>
</evidence>
<sequence>MPSLFTIALILLFLLSLPWNTFSQSTGIEQCSSNLLPLAPCAPFVQGAAPLPVQLCCDNLKQLYIQQPSCLCVLLNETTLTSFPINTTLALQLPLLCNLQMSISNCTGTPLLSTPPTFQVPSGPNTNSIVAASPMVTVAPRPSIMGFGLRHNAGVKLNAQSEVAMMLLIAISSVFTSILR</sequence>
<evidence type="ECO:0000256" key="4">
    <source>
        <dbReference type="ARBA" id="ARBA00022622"/>
    </source>
</evidence>
<feature type="signal peptide" evidence="9">
    <location>
        <begin position="1"/>
        <end position="23"/>
    </location>
</feature>
<dbReference type="EMBL" id="OU503036">
    <property type="protein sequence ID" value="CAI9754126.1"/>
    <property type="molecule type" value="Genomic_DNA"/>
</dbReference>
<dbReference type="InterPro" id="IPR036312">
    <property type="entry name" value="Bifun_inhib/LTP/seed_sf"/>
</dbReference>
<evidence type="ECO:0000256" key="1">
    <source>
        <dbReference type="ARBA" id="ARBA00004609"/>
    </source>
</evidence>
<feature type="chain" id="PRO_5042115496" description="Bifunctional inhibitor/plant lipid transfer protein/seed storage helical domain-containing protein" evidence="9">
    <location>
        <begin position="24"/>
        <end position="180"/>
    </location>
</feature>
<dbReference type="Proteomes" id="UP000834106">
    <property type="component" value="Chromosome 1"/>
</dbReference>
<evidence type="ECO:0000313" key="12">
    <source>
        <dbReference type="Proteomes" id="UP000834106"/>
    </source>
</evidence>
<dbReference type="Pfam" id="PF14368">
    <property type="entry name" value="LTP_2"/>
    <property type="match status" value="1"/>
</dbReference>
<feature type="domain" description="Bifunctional inhibitor/plant lipid transfer protein/seed storage helical" evidence="10">
    <location>
        <begin position="24"/>
        <end position="106"/>
    </location>
</feature>
<dbReference type="SUPFAM" id="SSF47699">
    <property type="entry name" value="Bifunctional inhibitor/lipid-transfer protein/seed storage 2S albumin"/>
    <property type="match status" value="1"/>
</dbReference>
<comment type="similarity">
    <text evidence="2">Belongs to the plant LTP family.</text>
</comment>
<reference evidence="11" key="1">
    <citation type="submission" date="2023-05" db="EMBL/GenBank/DDBJ databases">
        <authorList>
            <person name="Huff M."/>
        </authorList>
    </citation>
    <scope>NUCLEOTIDE SEQUENCE</scope>
</reference>
<evidence type="ECO:0000256" key="3">
    <source>
        <dbReference type="ARBA" id="ARBA00022475"/>
    </source>
</evidence>
<name>A0AAD1YMH1_9LAMI</name>
<keyword evidence="6" id="KW-1015">Disulfide bond</keyword>